<accession>A0AAD2A7F5</accession>
<dbReference type="Pfam" id="PF06200">
    <property type="entry name" value="tify"/>
    <property type="match status" value="1"/>
</dbReference>
<dbReference type="EMBL" id="OU503053">
    <property type="protein sequence ID" value="CAI9781206.1"/>
    <property type="molecule type" value="Genomic_DNA"/>
</dbReference>
<dbReference type="PANTHER" id="PTHR33077">
    <property type="entry name" value="PROTEIN TIFY 4A-RELATED-RELATED"/>
    <property type="match status" value="1"/>
</dbReference>
<organism evidence="4 5">
    <name type="scientific">Fraxinus pennsylvanica</name>
    <dbReference type="NCBI Taxonomy" id="56036"/>
    <lineage>
        <taxon>Eukaryota</taxon>
        <taxon>Viridiplantae</taxon>
        <taxon>Streptophyta</taxon>
        <taxon>Embryophyta</taxon>
        <taxon>Tracheophyta</taxon>
        <taxon>Spermatophyta</taxon>
        <taxon>Magnoliopsida</taxon>
        <taxon>eudicotyledons</taxon>
        <taxon>Gunneridae</taxon>
        <taxon>Pentapetalae</taxon>
        <taxon>asterids</taxon>
        <taxon>lamiids</taxon>
        <taxon>Lamiales</taxon>
        <taxon>Oleaceae</taxon>
        <taxon>Oleeae</taxon>
        <taxon>Fraxinus</taxon>
    </lineage>
</organism>
<dbReference type="AlphaFoldDB" id="A0AAD2A7F5"/>
<proteinExistence type="inferred from homology"/>
<comment type="similarity">
    <text evidence="1 2">Belongs to the TIFY/JAZ family.</text>
</comment>
<evidence type="ECO:0000256" key="1">
    <source>
        <dbReference type="ARBA" id="ARBA00008614"/>
    </source>
</evidence>
<dbReference type="GO" id="GO:0031347">
    <property type="term" value="P:regulation of defense response"/>
    <property type="evidence" value="ECO:0007669"/>
    <property type="project" value="UniProtKB-UniRule"/>
</dbReference>
<evidence type="ECO:0000259" key="3">
    <source>
        <dbReference type="PROSITE" id="PS51320"/>
    </source>
</evidence>
<keyword evidence="2" id="KW-0539">Nucleus</keyword>
<dbReference type="GO" id="GO:0005634">
    <property type="term" value="C:nucleus"/>
    <property type="evidence" value="ECO:0007669"/>
    <property type="project" value="UniProtKB-SubCell"/>
</dbReference>
<reference evidence="4" key="1">
    <citation type="submission" date="2023-05" db="EMBL/GenBank/DDBJ databases">
        <authorList>
            <person name="Huff M."/>
        </authorList>
    </citation>
    <scope>NUCLEOTIDE SEQUENCE</scope>
</reference>
<name>A0AAD2A7F5_9LAMI</name>
<keyword evidence="5" id="KW-1185">Reference proteome</keyword>
<comment type="subcellular location">
    <subcellularLocation>
        <location evidence="2">Nucleus</location>
    </subcellularLocation>
</comment>
<sequence>MTIFYCGKVNVYDDVPADKVHAIMHIAACPLQCPQELQFDSTVTVQPSPCHSQAVSGNGCPDSVIVLSPTLQTAKMSDNSRLHGEESTTLLEDYPGNVLVYMSTFCMIRPTDFDSNFQKDCRGSVSRNRTTPKMVLIHMAASCT</sequence>
<evidence type="ECO:0000313" key="4">
    <source>
        <dbReference type="EMBL" id="CAI9781206.1"/>
    </source>
</evidence>
<protein>
    <recommendedName>
        <fullName evidence="2">Protein TIFY</fullName>
    </recommendedName>
    <alternativeName>
        <fullName evidence="2">Jasmonate ZIM domain-containing protein</fullName>
    </alternativeName>
</protein>
<gene>
    <name evidence="4" type="ORF">FPE_LOCUS28636</name>
</gene>
<evidence type="ECO:0000256" key="2">
    <source>
        <dbReference type="RuleBase" id="RU369065"/>
    </source>
</evidence>
<dbReference type="InterPro" id="IPR040390">
    <property type="entry name" value="TIFY/JAZ"/>
</dbReference>
<dbReference type="PANTHER" id="PTHR33077:SF60">
    <property type="entry name" value="TIFY DOMAIN-CONTAINING PROTEIN"/>
    <property type="match status" value="1"/>
</dbReference>
<dbReference type="SMART" id="SM00979">
    <property type="entry name" value="TIFY"/>
    <property type="match status" value="1"/>
</dbReference>
<comment type="domain">
    <text evidence="2">The jas domain is required for interaction with COI1.</text>
</comment>
<dbReference type="Proteomes" id="UP000834106">
    <property type="component" value="Chromosome 18"/>
</dbReference>
<dbReference type="InterPro" id="IPR010399">
    <property type="entry name" value="Tify_dom"/>
</dbReference>
<keyword evidence="2" id="KW-1184">Jasmonic acid signaling pathway</keyword>
<dbReference type="GO" id="GO:0009611">
    <property type="term" value="P:response to wounding"/>
    <property type="evidence" value="ECO:0007669"/>
    <property type="project" value="UniProtKB-UniRule"/>
</dbReference>
<dbReference type="PROSITE" id="PS51320">
    <property type="entry name" value="TIFY"/>
    <property type="match status" value="1"/>
</dbReference>
<comment type="function">
    <text evidence="2">Repressor of jasmonate responses.</text>
</comment>
<evidence type="ECO:0000313" key="5">
    <source>
        <dbReference type="Proteomes" id="UP000834106"/>
    </source>
</evidence>
<feature type="domain" description="Tify" evidence="3">
    <location>
        <begin position="1"/>
        <end position="29"/>
    </location>
</feature>
<dbReference type="GO" id="GO:2000022">
    <property type="term" value="P:regulation of jasmonic acid mediated signaling pathway"/>
    <property type="evidence" value="ECO:0007669"/>
    <property type="project" value="UniProtKB-UniRule"/>
</dbReference>